<dbReference type="Pfam" id="PF09972">
    <property type="entry name" value="DUF2207"/>
    <property type="match status" value="1"/>
</dbReference>
<feature type="domain" description="DUF2207" evidence="3">
    <location>
        <begin position="61"/>
        <end position="218"/>
    </location>
</feature>
<evidence type="ECO:0000313" key="5">
    <source>
        <dbReference type="EMBL" id="PJA13839.1"/>
    </source>
</evidence>
<name>A0A2M7W1T5_9BACT</name>
<dbReference type="EMBL" id="PFQB01000074">
    <property type="protein sequence ID" value="PJA13839.1"/>
    <property type="molecule type" value="Genomic_DNA"/>
</dbReference>
<sequence length="621" mass="67293">MAKTYRKLFLFVGTVTLLAVSSIYFSKPVLAVPLPIATQQSVLAEASAYGLAALYPDGLVTNFASSVTLDKKGTASIVEKITVYFPQQRHGIYRWIPNEVIIKDTGKKLKQPISVSSVSYKKLPSTADSVGSLSGGPAYTSSTSSGNYTVLKIGEADTLISGAYEYTIAYTMKRAVRFQKGYQELYLNITGDQWEIPILKASAVVSPATGIADSKCFTGASGATASNCTINTSGNYFSLATATAPTVLAEGLTVAIKYADNTFAPPSALERFIEQILPLLPLLLPVFVFLYGYSTWKKYGRDTPLYAVPPVFVPTNQMEQENLTILNGLLVMKGTPVATTAELIRLAEKGYLTISYENGKVSLRLSPEQQKKLPEFLATQPKSLQTLISTLTQDFQPDTAISSLKSVYTDIANANKQAVAEFKNCTYITDKSENIQSAFIAFSVISFIGAFLLFAFLSESSINNWAILPISLLICGVFFTVFAIGMLKRNKEGDQLYLDLHGLKKYIKTAEVKRLEFFNNPKKMIAHFEQILPYAVILKLDKQWTKEFGPILEQLEYAPTWMTSNVPIYQALPHTYAAMSNQISTSMAKIGTPPSSSGSSFGGGGGGFSGGGSGGGGGGSW</sequence>
<proteinExistence type="predicted"/>
<accession>A0A2M7W1T5</accession>
<comment type="caution">
    <text evidence="5">The sequence shown here is derived from an EMBL/GenBank/DDBJ whole genome shotgun (WGS) entry which is preliminary data.</text>
</comment>
<reference evidence="6" key="1">
    <citation type="submission" date="2017-09" db="EMBL/GenBank/DDBJ databases">
        <title>Depth-based differentiation of microbial function through sediment-hosted aquifers and enrichment of novel symbionts in the deep terrestrial subsurface.</title>
        <authorList>
            <person name="Probst A.J."/>
            <person name="Ladd B."/>
            <person name="Jarett J.K."/>
            <person name="Geller-Mcgrath D.E."/>
            <person name="Sieber C.M.K."/>
            <person name="Emerson J.B."/>
            <person name="Anantharaman K."/>
            <person name="Thomas B.C."/>
            <person name="Malmstrom R."/>
            <person name="Stieglmeier M."/>
            <person name="Klingl A."/>
            <person name="Woyke T."/>
            <person name="Ryan C.M."/>
            <person name="Banfield J.F."/>
        </authorList>
    </citation>
    <scope>NUCLEOTIDE SEQUENCE [LARGE SCALE GENOMIC DNA]</scope>
</reference>
<feature type="region of interest" description="Disordered" evidence="1">
    <location>
        <begin position="590"/>
        <end position="621"/>
    </location>
</feature>
<protein>
    <recommendedName>
        <fullName evidence="7">DUF2207 domain-containing protein</fullName>
    </recommendedName>
</protein>
<gene>
    <name evidence="5" type="ORF">COX64_02775</name>
</gene>
<organism evidence="5 6">
    <name type="scientific">Candidatus Dojkabacteria bacterium CG_4_10_14_0_2_um_filter_Dojkabacteria_WS6_41_15</name>
    <dbReference type="NCBI Taxonomy" id="2014249"/>
    <lineage>
        <taxon>Bacteria</taxon>
        <taxon>Candidatus Dojkabacteria</taxon>
    </lineage>
</organism>
<dbReference type="Proteomes" id="UP000228952">
    <property type="component" value="Unassembled WGS sequence"/>
</dbReference>
<keyword evidence="2" id="KW-0812">Transmembrane</keyword>
<dbReference type="InterPro" id="IPR048389">
    <property type="entry name" value="YciQ-like_C"/>
</dbReference>
<evidence type="ECO:0000256" key="2">
    <source>
        <dbReference type="SAM" id="Phobius"/>
    </source>
</evidence>
<dbReference type="AlphaFoldDB" id="A0A2M7W1T5"/>
<dbReference type="InterPro" id="IPR018702">
    <property type="entry name" value="DUF2207"/>
</dbReference>
<feature type="domain" description="Predicted membrane protein YciQ-like C-terminal" evidence="4">
    <location>
        <begin position="298"/>
        <end position="548"/>
    </location>
</feature>
<evidence type="ECO:0000256" key="1">
    <source>
        <dbReference type="SAM" id="MobiDB-lite"/>
    </source>
</evidence>
<evidence type="ECO:0008006" key="7">
    <source>
        <dbReference type="Google" id="ProtNLM"/>
    </source>
</evidence>
<dbReference type="Pfam" id="PF20990">
    <property type="entry name" value="DUF2207_C"/>
    <property type="match status" value="1"/>
</dbReference>
<evidence type="ECO:0000313" key="6">
    <source>
        <dbReference type="Proteomes" id="UP000228952"/>
    </source>
</evidence>
<feature type="transmembrane region" description="Helical" evidence="2">
    <location>
        <begin position="464"/>
        <end position="487"/>
    </location>
</feature>
<feature type="transmembrane region" description="Helical" evidence="2">
    <location>
        <begin position="276"/>
        <end position="293"/>
    </location>
</feature>
<feature type="transmembrane region" description="Helical" evidence="2">
    <location>
        <begin position="438"/>
        <end position="458"/>
    </location>
</feature>
<evidence type="ECO:0000259" key="4">
    <source>
        <dbReference type="Pfam" id="PF20990"/>
    </source>
</evidence>
<evidence type="ECO:0000259" key="3">
    <source>
        <dbReference type="Pfam" id="PF09972"/>
    </source>
</evidence>
<keyword evidence="2" id="KW-1133">Transmembrane helix</keyword>
<feature type="compositionally biased region" description="Gly residues" evidence="1">
    <location>
        <begin position="600"/>
        <end position="621"/>
    </location>
</feature>
<keyword evidence="2" id="KW-0472">Membrane</keyword>